<feature type="region of interest" description="Disordered" evidence="1">
    <location>
        <begin position="16"/>
        <end position="37"/>
    </location>
</feature>
<protein>
    <submittedName>
        <fullName evidence="2">Uncharacterized protein</fullName>
    </submittedName>
</protein>
<dbReference type="AlphaFoldDB" id="A0A7J0CVT6"/>
<dbReference type="EMBL" id="BLWD01000001">
    <property type="protein sequence ID" value="GFN06572.1"/>
    <property type="molecule type" value="Genomic_DNA"/>
</dbReference>
<name>A0A7J0CVT6_STRMI</name>
<organism evidence="2 3">
    <name type="scientific">Streptomyces microflavus</name>
    <name type="common">Streptomyces lipmanii</name>
    <dbReference type="NCBI Taxonomy" id="1919"/>
    <lineage>
        <taxon>Bacteria</taxon>
        <taxon>Bacillati</taxon>
        <taxon>Actinomycetota</taxon>
        <taxon>Actinomycetes</taxon>
        <taxon>Kitasatosporales</taxon>
        <taxon>Streptomycetaceae</taxon>
        <taxon>Streptomyces</taxon>
    </lineage>
</organism>
<sequence length="209" mass="20976">MGPGCTGLGLLPTMEDNLIGPVAPRPSSQPATGDGPFEHGGALAAFVGQEFAVALRDGLRRARIPAGAGAGSVRRVPPPLRTRTAAPLTPGESLLREHADAIVLRFANALPSVPALAGPARRGLRIALVGWAQQLCSPARRSGPAGERGTPGVPGAAPHQQTVAVSLLIEAASLTLPPGSPAVPEAIRTLARVVRLTSSGGPAGAALVP</sequence>
<evidence type="ECO:0000313" key="3">
    <source>
        <dbReference type="Proteomes" id="UP000498740"/>
    </source>
</evidence>
<evidence type="ECO:0000313" key="2">
    <source>
        <dbReference type="EMBL" id="GFN06572.1"/>
    </source>
</evidence>
<gene>
    <name evidence="2" type="ORF">Smic_51280</name>
</gene>
<comment type="caution">
    <text evidence="2">The sequence shown here is derived from an EMBL/GenBank/DDBJ whole genome shotgun (WGS) entry which is preliminary data.</text>
</comment>
<reference evidence="2 3" key="1">
    <citation type="submission" date="2020-05" db="EMBL/GenBank/DDBJ databases">
        <title>Whole genome shotgun sequence of Streptomyces microflavus NBRC 13062.</title>
        <authorList>
            <person name="Komaki H."/>
            <person name="Tamura T."/>
        </authorList>
    </citation>
    <scope>NUCLEOTIDE SEQUENCE [LARGE SCALE GENOMIC DNA]</scope>
    <source>
        <strain evidence="2 3">NBRC 13062</strain>
    </source>
</reference>
<evidence type="ECO:0000256" key="1">
    <source>
        <dbReference type="SAM" id="MobiDB-lite"/>
    </source>
</evidence>
<accession>A0A7J0CVT6</accession>
<proteinExistence type="predicted"/>
<dbReference type="Proteomes" id="UP000498740">
    <property type="component" value="Unassembled WGS sequence"/>
</dbReference>